<comment type="caution">
    <text evidence="1">The sequence shown here is derived from an EMBL/GenBank/DDBJ whole genome shotgun (WGS) entry which is preliminary data.</text>
</comment>
<protein>
    <submittedName>
        <fullName evidence="1">Uncharacterized protein</fullName>
    </submittedName>
</protein>
<dbReference type="AlphaFoldDB" id="A0AAN8KBG6"/>
<keyword evidence="2" id="KW-1185">Reference proteome</keyword>
<gene>
    <name evidence="1" type="ORF">SNE40_004309</name>
</gene>
<organism evidence="1 2">
    <name type="scientific">Patella caerulea</name>
    <name type="common">Rayed Mediterranean limpet</name>
    <dbReference type="NCBI Taxonomy" id="87958"/>
    <lineage>
        <taxon>Eukaryota</taxon>
        <taxon>Metazoa</taxon>
        <taxon>Spiralia</taxon>
        <taxon>Lophotrochozoa</taxon>
        <taxon>Mollusca</taxon>
        <taxon>Gastropoda</taxon>
        <taxon>Patellogastropoda</taxon>
        <taxon>Patelloidea</taxon>
        <taxon>Patellidae</taxon>
        <taxon>Patella</taxon>
    </lineage>
</organism>
<dbReference type="Proteomes" id="UP001347796">
    <property type="component" value="Unassembled WGS sequence"/>
</dbReference>
<name>A0AAN8KBG6_PATCE</name>
<reference evidence="1 2" key="1">
    <citation type="submission" date="2024-01" db="EMBL/GenBank/DDBJ databases">
        <title>The genome of the rayed Mediterranean limpet Patella caerulea (Linnaeus, 1758).</title>
        <authorList>
            <person name="Anh-Thu Weber A."/>
            <person name="Halstead-Nussloch G."/>
        </authorList>
    </citation>
    <scope>NUCLEOTIDE SEQUENCE [LARGE SCALE GENOMIC DNA]</scope>
    <source>
        <strain evidence="1">AATW-2023a</strain>
        <tissue evidence="1">Whole specimen</tissue>
    </source>
</reference>
<accession>A0AAN8KBG6</accession>
<dbReference type="EMBL" id="JAZGQO010000003">
    <property type="protein sequence ID" value="KAK6188041.1"/>
    <property type="molecule type" value="Genomic_DNA"/>
</dbReference>
<evidence type="ECO:0000313" key="1">
    <source>
        <dbReference type="EMBL" id="KAK6188041.1"/>
    </source>
</evidence>
<sequence length="110" mass="13004">MYKSEFGLENYLTALPFELRLNLCKFIYVNLDVVVIDYPLNVVDSIALIDQKEFDLCNKEEQGDEFHYIFNCTFFNYERQKFLPADICKIKNTMSFSELMNSKDKFVLIG</sequence>
<proteinExistence type="predicted"/>
<evidence type="ECO:0000313" key="2">
    <source>
        <dbReference type="Proteomes" id="UP001347796"/>
    </source>
</evidence>